<keyword evidence="3" id="KW-0238">DNA-binding</keyword>
<keyword evidence="4" id="KW-0804">Transcription</keyword>
<dbReference type="OrthoDB" id="196624at2"/>
<evidence type="ECO:0000313" key="6">
    <source>
        <dbReference type="EMBL" id="PWV60693.1"/>
    </source>
</evidence>
<accession>A0A317MTM0</accession>
<comment type="similarity">
    <text evidence="1">Belongs to the LysR transcriptional regulatory family.</text>
</comment>
<dbReference type="EMBL" id="QGTJ01000007">
    <property type="protein sequence ID" value="PWV60693.1"/>
    <property type="molecule type" value="Genomic_DNA"/>
</dbReference>
<evidence type="ECO:0000256" key="4">
    <source>
        <dbReference type="ARBA" id="ARBA00023163"/>
    </source>
</evidence>
<dbReference type="InterPro" id="IPR005119">
    <property type="entry name" value="LysR_subst-bd"/>
</dbReference>
<keyword evidence="7" id="KW-1185">Reference proteome</keyword>
<dbReference type="RefSeq" id="WP_110019168.1">
    <property type="nucleotide sequence ID" value="NZ_QGTJ01000007.1"/>
</dbReference>
<proteinExistence type="inferred from homology"/>
<organism evidence="6 7">
    <name type="scientific">Plasticicumulans acidivorans</name>
    <dbReference type="NCBI Taxonomy" id="886464"/>
    <lineage>
        <taxon>Bacteria</taxon>
        <taxon>Pseudomonadati</taxon>
        <taxon>Pseudomonadota</taxon>
        <taxon>Gammaproteobacteria</taxon>
        <taxon>Candidatus Competibacteraceae</taxon>
        <taxon>Plasticicumulans</taxon>
    </lineage>
</organism>
<dbReference type="SUPFAM" id="SSF53850">
    <property type="entry name" value="Periplasmic binding protein-like II"/>
    <property type="match status" value="1"/>
</dbReference>
<evidence type="ECO:0000256" key="2">
    <source>
        <dbReference type="ARBA" id="ARBA00023015"/>
    </source>
</evidence>
<dbReference type="GO" id="GO:0003700">
    <property type="term" value="F:DNA-binding transcription factor activity"/>
    <property type="evidence" value="ECO:0007669"/>
    <property type="project" value="InterPro"/>
</dbReference>
<dbReference type="PANTHER" id="PTHR30126">
    <property type="entry name" value="HTH-TYPE TRANSCRIPTIONAL REGULATOR"/>
    <property type="match status" value="1"/>
</dbReference>
<dbReference type="Gene3D" id="1.10.10.10">
    <property type="entry name" value="Winged helix-like DNA-binding domain superfamily/Winged helix DNA-binding domain"/>
    <property type="match status" value="1"/>
</dbReference>
<dbReference type="InterPro" id="IPR000847">
    <property type="entry name" value="LysR_HTH_N"/>
</dbReference>
<dbReference type="GO" id="GO:0000976">
    <property type="term" value="F:transcription cis-regulatory region binding"/>
    <property type="evidence" value="ECO:0007669"/>
    <property type="project" value="TreeGrafter"/>
</dbReference>
<reference evidence="6 7" key="1">
    <citation type="submission" date="2018-05" db="EMBL/GenBank/DDBJ databases">
        <title>Genomic Encyclopedia of Type Strains, Phase IV (KMG-IV): sequencing the most valuable type-strain genomes for metagenomic binning, comparative biology and taxonomic classification.</title>
        <authorList>
            <person name="Goeker M."/>
        </authorList>
    </citation>
    <scope>NUCLEOTIDE SEQUENCE [LARGE SCALE GENOMIC DNA]</scope>
    <source>
        <strain evidence="6 7">DSM 23606</strain>
    </source>
</reference>
<dbReference type="Gene3D" id="3.40.190.10">
    <property type="entry name" value="Periplasmic binding protein-like II"/>
    <property type="match status" value="2"/>
</dbReference>
<gene>
    <name evidence="6" type="ORF">C7443_107268</name>
</gene>
<dbReference type="Pfam" id="PF03466">
    <property type="entry name" value="LysR_substrate"/>
    <property type="match status" value="1"/>
</dbReference>
<dbReference type="Pfam" id="PF00126">
    <property type="entry name" value="HTH_1"/>
    <property type="match status" value="1"/>
</dbReference>
<sequence>MRLTLDALAVLDAISRRGSFAAAAEELHRVPSAITYTVHKLEQDLDVQVFDRSGHRARLTAVGECLLQEGRELLRAAVELEGLVKRVASGWEPDLGLVVGEWLPVESLLPLCAEFAAEGHGTRLHLHSEIGNGAWEALVQGRADLAIGVACDGPPGGGYASRALGCVALAFVCAPTHVLAGASEPLDEEQIQRGRSVALADSSRQRPLPTIAGAAPELVVGSMPAWLAALRAGLDAGFVARRLVAAELADGRLIEKTVQSPPPPLALQLAWRNNHGGRALKWFLRALETPGRLDAWLDTRSD</sequence>
<dbReference type="Proteomes" id="UP000246569">
    <property type="component" value="Unassembled WGS sequence"/>
</dbReference>
<dbReference type="PANTHER" id="PTHR30126:SF4">
    <property type="entry name" value="LYSR FAMILY TRANSCRIPTIONAL REGULATOR"/>
    <property type="match status" value="1"/>
</dbReference>
<protein>
    <submittedName>
        <fullName evidence="6">LysR family transcriptional regulator</fullName>
    </submittedName>
</protein>
<dbReference type="SUPFAM" id="SSF46785">
    <property type="entry name" value="Winged helix' DNA-binding domain"/>
    <property type="match status" value="1"/>
</dbReference>
<feature type="domain" description="HTH lysR-type" evidence="5">
    <location>
        <begin position="3"/>
        <end position="60"/>
    </location>
</feature>
<dbReference type="AlphaFoldDB" id="A0A317MTM0"/>
<evidence type="ECO:0000256" key="3">
    <source>
        <dbReference type="ARBA" id="ARBA00023125"/>
    </source>
</evidence>
<evidence type="ECO:0000256" key="1">
    <source>
        <dbReference type="ARBA" id="ARBA00009437"/>
    </source>
</evidence>
<name>A0A317MTM0_9GAMM</name>
<keyword evidence="2" id="KW-0805">Transcription regulation</keyword>
<comment type="caution">
    <text evidence="6">The sequence shown here is derived from an EMBL/GenBank/DDBJ whole genome shotgun (WGS) entry which is preliminary data.</text>
</comment>
<evidence type="ECO:0000259" key="5">
    <source>
        <dbReference type="PROSITE" id="PS50931"/>
    </source>
</evidence>
<dbReference type="InterPro" id="IPR036388">
    <property type="entry name" value="WH-like_DNA-bd_sf"/>
</dbReference>
<evidence type="ECO:0000313" key="7">
    <source>
        <dbReference type="Proteomes" id="UP000246569"/>
    </source>
</evidence>
<dbReference type="PROSITE" id="PS50931">
    <property type="entry name" value="HTH_LYSR"/>
    <property type="match status" value="1"/>
</dbReference>
<dbReference type="InterPro" id="IPR036390">
    <property type="entry name" value="WH_DNA-bd_sf"/>
</dbReference>